<dbReference type="Proteomes" id="UP000569005">
    <property type="component" value="Unassembled WGS sequence"/>
</dbReference>
<keyword evidence="2" id="KW-1185">Reference proteome</keyword>
<reference evidence="1" key="1">
    <citation type="submission" date="2020-08" db="EMBL/GenBank/DDBJ databases">
        <title>Genomic Encyclopedia of Type Strains, Phase IV (KMG-V): Genome sequencing to study the core and pangenomes of soil and plant-associated prokaryotes.</title>
        <authorList>
            <person name="Whitman W."/>
        </authorList>
    </citation>
    <scope>NUCLEOTIDE SEQUENCE</scope>
    <source>
        <strain evidence="1">M8UP15</strain>
    </source>
</reference>
<protein>
    <submittedName>
        <fullName evidence="1">Cytosine/adenosine deaminase-related metal-dependent hydrolase</fullName>
    </submittedName>
</protein>
<dbReference type="EMBL" id="JACHEA010000001">
    <property type="protein sequence ID" value="MBB5337992.1"/>
    <property type="molecule type" value="Genomic_DNA"/>
</dbReference>
<name>A0ACC5NTW8_9BACT</name>
<evidence type="ECO:0000313" key="1">
    <source>
        <dbReference type="EMBL" id="MBB5337992.1"/>
    </source>
</evidence>
<sequence>MPRHLPVLLRRTAILLAILTSAAFAANPKLIIRNARIMTMAANQREPINGYLSIASDGTILAVAAGDPPATLHADKVIDAHGDLMIPGFISAHSHLWQAAYRGLAADKTLPGWIDDLYGVHAAKASPEDMYWFALLGSLDHLEHGITTAYNFTYGGRAKTAELNNQFEEAQFRGASESGIRFVHSYGPDRMSPSITIDQARARLKTFLDWTSAQPANPHFLSVMISA</sequence>
<evidence type="ECO:0000313" key="2">
    <source>
        <dbReference type="Proteomes" id="UP000569005"/>
    </source>
</evidence>
<accession>A0ACC5NTW8</accession>
<proteinExistence type="predicted"/>
<organism evidence="1 2">
    <name type="scientific">Tunturiibacter gelidiferens</name>
    <dbReference type="NCBI Taxonomy" id="3069689"/>
    <lineage>
        <taxon>Bacteria</taxon>
        <taxon>Pseudomonadati</taxon>
        <taxon>Acidobacteriota</taxon>
        <taxon>Terriglobia</taxon>
        <taxon>Terriglobales</taxon>
        <taxon>Acidobacteriaceae</taxon>
        <taxon>Tunturiibacter</taxon>
    </lineage>
</organism>
<gene>
    <name evidence="1" type="ORF">HDF13_000325</name>
</gene>
<comment type="caution">
    <text evidence="1">The sequence shown here is derived from an EMBL/GenBank/DDBJ whole genome shotgun (WGS) entry which is preliminary data.</text>
</comment>
<keyword evidence="1" id="KW-0378">Hydrolase</keyword>